<dbReference type="Proteomes" id="UP000507470">
    <property type="component" value="Unassembled WGS sequence"/>
</dbReference>
<protein>
    <submittedName>
        <fullName evidence="1">Uncharacterized protein</fullName>
    </submittedName>
</protein>
<evidence type="ECO:0000313" key="2">
    <source>
        <dbReference type="Proteomes" id="UP000507470"/>
    </source>
</evidence>
<sequence>MATKFKGNIFYEYHKAFAKKVAAIKFTKGLTVDWSIRDEKLYSSVCLGRAINTCGVCGSSLHSTVMCYLSDTSQGKNYHSQPKRIPTTPYSKRQSVDIDGRPKLFHKGKEIFNYYLAVDQTINFLIAGNAFSTCNIPVYDDTISQKSPQDFGHECGINGPCTFVNIGESAIDIESLIVREDTIDTLPDNSLSQETEVKQVIEPNPESDTQKSKQGCTRTCNNKPDDSIYSVLNARTGHTTYVKLNEELGKQDSSYTTITEALIKVTDTVKNHCEVNSALNRNLQSVSSNIEQTDKTLLDVAKKPNYVPKKGVSSSSSVLKGNRFAALSVEDHSTEMTEKQNARKILILGNSHIKHVLILNMFKQKTSYTIV</sequence>
<gene>
    <name evidence="1" type="ORF">MCOR_38266</name>
</gene>
<reference evidence="1 2" key="1">
    <citation type="submission" date="2020-06" db="EMBL/GenBank/DDBJ databases">
        <authorList>
            <person name="Li R."/>
            <person name="Bekaert M."/>
        </authorList>
    </citation>
    <scope>NUCLEOTIDE SEQUENCE [LARGE SCALE GENOMIC DNA]</scope>
    <source>
        <strain evidence="2">wild</strain>
    </source>
</reference>
<evidence type="ECO:0000313" key="1">
    <source>
        <dbReference type="EMBL" id="CAC5404485.1"/>
    </source>
</evidence>
<dbReference type="AlphaFoldDB" id="A0A6J8D8U2"/>
<dbReference type="EMBL" id="CACVKT020006964">
    <property type="protein sequence ID" value="CAC5404485.1"/>
    <property type="molecule type" value="Genomic_DNA"/>
</dbReference>
<proteinExistence type="predicted"/>
<accession>A0A6J8D8U2</accession>
<name>A0A6J8D8U2_MYTCO</name>
<keyword evidence="2" id="KW-1185">Reference proteome</keyword>
<organism evidence="1 2">
    <name type="scientific">Mytilus coruscus</name>
    <name type="common">Sea mussel</name>
    <dbReference type="NCBI Taxonomy" id="42192"/>
    <lineage>
        <taxon>Eukaryota</taxon>
        <taxon>Metazoa</taxon>
        <taxon>Spiralia</taxon>
        <taxon>Lophotrochozoa</taxon>
        <taxon>Mollusca</taxon>
        <taxon>Bivalvia</taxon>
        <taxon>Autobranchia</taxon>
        <taxon>Pteriomorphia</taxon>
        <taxon>Mytilida</taxon>
        <taxon>Mytiloidea</taxon>
        <taxon>Mytilidae</taxon>
        <taxon>Mytilinae</taxon>
        <taxon>Mytilus</taxon>
    </lineage>
</organism>